<dbReference type="RefSeq" id="WP_260043726.1">
    <property type="nucleotide sequence ID" value="NZ_JANZXA010000001.1"/>
</dbReference>
<name>A0ABT2I159_9SPHN</name>
<accession>A0ABT2I159</accession>
<feature type="region of interest" description="Disordered" evidence="1">
    <location>
        <begin position="134"/>
        <end position="158"/>
    </location>
</feature>
<protein>
    <submittedName>
        <fullName evidence="2">Uncharacterized protein</fullName>
    </submittedName>
</protein>
<evidence type="ECO:0000313" key="3">
    <source>
        <dbReference type="Proteomes" id="UP001165583"/>
    </source>
</evidence>
<dbReference type="EMBL" id="JANZXA010000001">
    <property type="protein sequence ID" value="MCT2398542.1"/>
    <property type="molecule type" value="Genomic_DNA"/>
</dbReference>
<dbReference type="Proteomes" id="UP001165583">
    <property type="component" value="Unassembled WGS sequence"/>
</dbReference>
<keyword evidence="3" id="KW-1185">Reference proteome</keyword>
<evidence type="ECO:0000256" key="1">
    <source>
        <dbReference type="SAM" id="MobiDB-lite"/>
    </source>
</evidence>
<comment type="caution">
    <text evidence="2">The sequence shown here is derived from an EMBL/GenBank/DDBJ whole genome shotgun (WGS) entry which is preliminary data.</text>
</comment>
<evidence type="ECO:0000313" key="2">
    <source>
        <dbReference type="EMBL" id="MCT2398542.1"/>
    </source>
</evidence>
<sequence length="206" mass="22609">MLEGLALRAILSAIGGRLWKSALGLIDLVKRYPWQCLLIAALCWGGWQYRRADLWHAHADREAAAHRESKIHFAAAHREWFDRVARADAARIAAERQAKETAHDAQVSYDALLADNAGLRHHIALNRLRPGQSGLQRALPTAGTDEDHGPAVPDDATAGPLVATRESDLVVCDELYAYAFGAYGLMLDLRNKDLAIPAPEFGTATR</sequence>
<reference evidence="2" key="1">
    <citation type="submission" date="2022-09" db="EMBL/GenBank/DDBJ databases">
        <title>Novosphingobium sp. Nov., a polycyclic aromatic hydrocarbon-degrading bacterium isolated form mangrove sediments in HongKong.</title>
        <authorList>
            <person name="Hu Z."/>
        </authorList>
    </citation>
    <scope>NUCLEOTIDE SEQUENCE</scope>
    <source>
        <strain evidence="2">HK4-1</strain>
    </source>
</reference>
<organism evidence="2 3">
    <name type="scientific">Novosphingobium mangrovi</name>
    <name type="common">ex Huang et al. 2023</name>
    <dbReference type="NCBI Taxonomy" id="2976432"/>
    <lineage>
        <taxon>Bacteria</taxon>
        <taxon>Pseudomonadati</taxon>
        <taxon>Pseudomonadota</taxon>
        <taxon>Alphaproteobacteria</taxon>
        <taxon>Sphingomonadales</taxon>
        <taxon>Sphingomonadaceae</taxon>
        <taxon>Novosphingobium</taxon>
    </lineage>
</organism>
<proteinExistence type="predicted"/>
<gene>
    <name evidence="2" type="ORF">NZK81_03170</name>
</gene>